<organism evidence="4 5">
    <name type="scientific">Dyadobacter soli</name>
    <dbReference type="NCBI Taxonomy" id="659014"/>
    <lineage>
        <taxon>Bacteria</taxon>
        <taxon>Pseudomonadati</taxon>
        <taxon>Bacteroidota</taxon>
        <taxon>Cytophagia</taxon>
        <taxon>Cytophagales</taxon>
        <taxon>Spirosomataceae</taxon>
        <taxon>Dyadobacter</taxon>
    </lineage>
</organism>
<dbReference type="PANTHER" id="PTHR24320">
    <property type="entry name" value="RETINOL DEHYDROGENASE"/>
    <property type="match status" value="1"/>
</dbReference>
<evidence type="ECO:0000256" key="1">
    <source>
        <dbReference type="ARBA" id="ARBA00006484"/>
    </source>
</evidence>
<gene>
    <name evidence="4" type="ORF">SAMN04487996_11658</name>
</gene>
<dbReference type="PANTHER" id="PTHR24320:SF148">
    <property type="entry name" value="NAD(P)-BINDING ROSSMANN-FOLD SUPERFAMILY PROTEIN"/>
    <property type="match status" value="1"/>
</dbReference>
<dbReference type="PRINTS" id="PR00080">
    <property type="entry name" value="SDRFAMILY"/>
</dbReference>
<dbReference type="GO" id="GO:0016491">
    <property type="term" value="F:oxidoreductase activity"/>
    <property type="evidence" value="ECO:0007669"/>
    <property type="project" value="UniProtKB-KW"/>
</dbReference>
<dbReference type="Gene3D" id="3.40.50.720">
    <property type="entry name" value="NAD(P)-binding Rossmann-like Domain"/>
    <property type="match status" value="1"/>
</dbReference>
<dbReference type="SUPFAM" id="SSF51735">
    <property type="entry name" value="NAD(P)-binding Rossmann-fold domains"/>
    <property type="match status" value="1"/>
</dbReference>
<evidence type="ECO:0000313" key="5">
    <source>
        <dbReference type="Proteomes" id="UP000198748"/>
    </source>
</evidence>
<comment type="similarity">
    <text evidence="1 3">Belongs to the short-chain dehydrogenases/reductases (SDR) family.</text>
</comment>
<reference evidence="5" key="1">
    <citation type="submission" date="2016-10" db="EMBL/GenBank/DDBJ databases">
        <authorList>
            <person name="Varghese N."/>
            <person name="Submissions S."/>
        </authorList>
    </citation>
    <scope>NUCLEOTIDE SEQUENCE [LARGE SCALE GENOMIC DNA]</scope>
    <source>
        <strain evidence="5">DSM 25329</strain>
    </source>
</reference>
<dbReference type="OrthoDB" id="597510at2"/>
<dbReference type="AlphaFoldDB" id="A0A1G7SBD5"/>
<dbReference type="Pfam" id="PF00106">
    <property type="entry name" value="adh_short"/>
    <property type="match status" value="1"/>
</dbReference>
<dbReference type="STRING" id="659014.SAMN04487996_11658"/>
<dbReference type="EMBL" id="FNAN01000016">
    <property type="protein sequence ID" value="SDG20328.1"/>
    <property type="molecule type" value="Genomic_DNA"/>
</dbReference>
<evidence type="ECO:0000256" key="3">
    <source>
        <dbReference type="RuleBase" id="RU000363"/>
    </source>
</evidence>
<dbReference type="Proteomes" id="UP000198748">
    <property type="component" value="Unassembled WGS sequence"/>
</dbReference>
<dbReference type="InterPro" id="IPR002347">
    <property type="entry name" value="SDR_fam"/>
</dbReference>
<keyword evidence="5" id="KW-1185">Reference proteome</keyword>
<proteinExistence type="inferred from homology"/>
<dbReference type="PRINTS" id="PR00081">
    <property type="entry name" value="GDHRDH"/>
</dbReference>
<evidence type="ECO:0000256" key="2">
    <source>
        <dbReference type="ARBA" id="ARBA00023002"/>
    </source>
</evidence>
<keyword evidence="2" id="KW-0560">Oxidoreductase</keyword>
<dbReference type="InterPro" id="IPR036291">
    <property type="entry name" value="NAD(P)-bd_dom_sf"/>
</dbReference>
<accession>A0A1G7SBD5</accession>
<name>A0A1G7SBD5_9BACT</name>
<protein>
    <submittedName>
        <fullName evidence="4">Short-chain dehydrogenase</fullName>
    </submittedName>
</protein>
<sequence length="283" mass="30722">MSKTALITGPTSGIGRHTAIQLAEKGYDLILVARNAAKAIALQNEIGDSVHTDFVECDLSSIASVRRAVDEIRTRYQRLDLLINNAGLIVQRRETTPEGIERTFATNHVGPFVLTTGLVGLLKAADGARIVNLASEAHFFALRYATRKLANPPHYHDLVIYGRSKLANILFSNELAEQLAACNIASNAVHPGTVSSSFGGDGNGATAWFMKMFKPFFRTPSEAAAQIVELATSEAFEGVTGQYFANSRPAKRSANAGSRKLARELWLYTERLITEPVEASQDS</sequence>
<evidence type="ECO:0000313" key="4">
    <source>
        <dbReference type="EMBL" id="SDG20328.1"/>
    </source>
</evidence>
<dbReference type="RefSeq" id="WP_090155573.1">
    <property type="nucleotide sequence ID" value="NZ_FNAN01000016.1"/>
</dbReference>